<proteinExistence type="predicted"/>
<reference evidence="3" key="1">
    <citation type="submission" date="2020-04" db="EMBL/GenBank/DDBJ databases">
        <authorList>
            <person name="Chiriac C."/>
            <person name="Salcher M."/>
            <person name="Ghai R."/>
            <person name="Kavagutti S V."/>
        </authorList>
    </citation>
    <scope>NUCLEOTIDE SEQUENCE</scope>
</reference>
<feature type="transmembrane region" description="Helical" evidence="1">
    <location>
        <begin position="97"/>
        <end position="118"/>
    </location>
</feature>
<protein>
    <recommendedName>
        <fullName evidence="4">Holin of 3TMs, for gene-transfer release</fullName>
    </recommendedName>
</protein>
<evidence type="ECO:0008006" key="4">
    <source>
        <dbReference type="Google" id="ProtNLM"/>
    </source>
</evidence>
<sequence>MSFLSKLLPTIGNLLGGPLGGAAVEAVGKALGMSEATTDKVQRALTSGNLTAEQIAALQAADLQLKTRMAELGIDAEKLAAEDRNNAREMQTTTGSWVPSALACSVTVGYFAILIGLMSHRLELGNSEGLTLLLGSLTTAWGSIVAFYYGASHFPQGGEKK</sequence>
<name>A0A6J5NYW6_9CAUD</name>
<keyword evidence="1" id="KW-0472">Membrane</keyword>
<keyword evidence="1" id="KW-0812">Transmembrane</keyword>
<evidence type="ECO:0000313" key="2">
    <source>
        <dbReference type="EMBL" id="CAB4134549.1"/>
    </source>
</evidence>
<feature type="transmembrane region" description="Helical" evidence="1">
    <location>
        <begin position="130"/>
        <end position="151"/>
    </location>
</feature>
<keyword evidence="1" id="KW-1133">Transmembrane helix</keyword>
<evidence type="ECO:0000313" key="3">
    <source>
        <dbReference type="EMBL" id="CAB4162401.1"/>
    </source>
</evidence>
<dbReference type="EMBL" id="LR796287">
    <property type="protein sequence ID" value="CAB4134549.1"/>
    <property type="molecule type" value="Genomic_DNA"/>
</dbReference>
<organism evidence="3">
    <name type="scientific">uncultured Caudovirales phage</name>
    <dbReference type="NCBI Taxonomy" id="2100421"/>
    <lineage>
        <taxon>Viruses</taxon>
        <taxon>Duplodnaviria</taxon>
        <taxon>Heunggongvirae</taxon>
        <taxon>Uroviricota</taxon>
        <taxon>Caudoviricetes</taxon>
        <taxon>Peduoviridae</taxon>
        <taxon>Maltschvirus</taxon>
        <taxon>Maltschvirus maltsch</taxon>
    </lineage>
</organism>
<dbReference type="EMBL" id="LR796731">
    <property type="protein sequence ID" value="CAB4162401.1"/>
    <property type="molecule type" value="Genomic_DNA"/>
</dbReference>
<evidence type="ECO:0000256" key="1">
    <source>
        <dbReference type="SAM" id="Phobius"/>
    </source>
</evidence>
<accession>A0A6J5NYW6</accession>
<gene>
    <name evidence="2" type="ORF">UFOVP279_22</name>
    <name evidence="3" type="ORF">UFOVP781_41</name>
</gene>